<evidence type="ECO:0000313" key="4">
    <source>
        <dbReference type="Proteomes" id="UP001196870"/>
    </source>
</evidence>
<feature type="region of interest" description="Disordered" evidence="1">
    <location>
        <begin position="201"/>
        <end position="223"/>
    </location>
</feature>
<keyword evidence="4" id="KW-1185">Reference proteome</keyword>
<evidence type="ECO:0000313" key="3">
    <source>
        <dbReference type="EMBL" id="MBR0667617.1"/>
    </source>
</evidence>
<dbReference type="InterPro" id="IPR001650">
    <property type="entry name" value="Helicase_C-like"/>
</dbReference>
<dbReference type="Pfam" id="PF00271">
    <property type="entry name" value="Helicase_C"/>
    <property type="match status" value="1"/>
</dbReference>
<evidence type="ECO:0000256" key="1">
    <source>
        <dbReference type="SAM" id="MobiDB-lite"/>
    </source>
</evidence>
<dbReference type="SMART" id="SM00490">
    <property type="entry name" value="HELICc"/>
    <property type="match status" value="1"/>
</dbReference>
<sequence>MSIGYTAAQLRDIDSEVKEAVCDALVNLIVARVSGADEGQVIFGRSPRRAIFSGQLLPRFDDSGQEDETSDIRIAAIGLDFTARSGVAGDLTIEPRAAVFIRALPTWAELQDPRNGLDIDFRLNTATQAAVDLAIRTRRQQLFAEQGLDRPRWRDLTEAGRSEVRRRRSEIQEQVRIEAYQAQGIELVRGDMDDQAVVEAPAEAAEPADAGQDPAQQQDEEPRPRIATLLRAGRRIPYGLIDPAPLPGKWVRLPLALPVGTLRLEVDDAALAAAVETYRDRLRAAAAASVAGWLASEAGRLSTWRNVAIRPPDAQGEASYNVFLAAARNLPINATDVAPDLSQLTITAERQQDFLDPTVQSYRLTLDNQAREVSLQQALMRCHALFGCSLKVELPRAAHIPLRLDRVEPSYRFRHFLEYPAIGLNCGIDADLRDEIIALRTTWAPRFVQPRIIPRSADVPTQFGRLADRGFRISDLQVLPAAYTAWIRDHVSSLRHQVREGLSAEDADVETERLAVDEAEQIAEAGFIRRGVDLLVDAQAAAEQLAAGPNGPNAATLRRRAAPYEAWLLMNRAFFERDGADANRGWRLFQLAFVLAHIPTLASRMPEYRAYYDARLDENTVSLLYFPTGGGKSEAFYGTLLIGLFLDRLRGKHRGVSVLIRYPLRLLTLQQAQRLLRLLANAELIRRRENIGTWPFEIGFWVGASNTPNRYSVITADVPLASDAEHPDDSRLEEGADEPAVIRERGRRYRDLRTAYDKVPTCPCCGWTTGLRRYENDGPTAKRLAIICFNRRCAWNQAHGGLTPLPFLLTDDTIYARAPSVLLGTVDKLAMLGQHTDTIAKVVGMFGLARWVGPTGHLESPRKIEDLRDGPGATGYSPVFPAYRNGQRVFFDPFPSLIIQDEAHLLEESLGTFSGLFDTLLENVFQEIDTAAGDDLQLARTWQGDEWGPARMPKVIAATATISDPDRQIEVLYQRRALRFPYPGPDIYHSFFAEPAPAPADNPDRRRLAQVLPPWEAPEATSPWMRLYVSLMTNDATHTVTSVHVLGVFHTLIGELWADLVRDESRGAAIQRLRVAISPGRAGDWRRAAIDRCLADHRDEDVLAVVDLHRIALAYVTNKKGGDQIMDALDAAVRLGHQAAGIPLEHFDSRLISGGVDMKDIQTVMGDAERSLAGRDYPPLDDLVRNIVATSAISHGVDVDRFNSMFFAGLPSDIAEYIQASSRVGRTHVGFVMLLPTPQSRRDRYVVETHDIFHRFLERMIAPPAVERWAENAIRRVFASYIQAWAITKEGVEFVRRPDATKDMVPQFDFVRRLGADARREPIRFPDEVGNFILRSAGFEGRGRDHVGRPVYDEPYRRLVDRASREFSNAMQAQATESRLRDYWSDQTAVFKKPMTSLRDVDEAGMIVGSAYDPASRTNNTRVDSAALARVMRAIRSQRGAGAETDGELDGDNA</sequence>
<keyword evidence="3" id="KW-0378">Hydrolase</keyword>
<keyword evidence="3" id="KW-0347">Helicase</keyword>
<name>A0ABS5F4W7_9PROT</name>
<proteinExistence type="predicted"/>
<evidence type="ECO:0000259" key="2">
    <source>
        <dbReference type="PROSITE" id="PS51194"/>
    </source>
</evidence>
<feature type="domain" description="Helicase C-terminal" evidence="2">
    <location>
        <begin position="1098"/>
        <end position="1274"/>
    </location>
</feature>
<feature type="compositionally biased region" description="Low complexity" evidence="1">
    <location>
        <begin position="201"/>
        <end position="217"/>
    </location>
</feature>
<dbReference type="CDD" id="cd18785">
    <property type="entry name" value="SF2_C"/>
    <property type="match status" value="1"/>
</dbReference>
<keyword evidence="3" id="KW-0547">Nucleotide-binding</keyword>
<gene>
    <name evidence="3" type="ORF">GXW71_24900</name>
</gene>
<dbReference type="Proteomes" id="UP001196870">
    <property type="component" value="Unassembled WGS sequence"/>
</dbReference>
<dbReference type="GO" id="GO:0004386">
    <property type="term" value="F:helicase activity"/>
    <property type="evidence" value="ECO:0007669"/>
    <property type="project" value="UniProtKB-KW"/>
</dbReference>
<dbReference type="InterPro" id="IPR027417">
    <property type="entry name" value="P-loop_NTPase"/>
</dbReference>
<dbReference type="PROSITE" id="PS51194">
    <property type="entry name" value="HELICASE_CTER"/>
    <property type="match status" value="1"/>
</dbReference>
<dbReference type="EMBL" id="JAAGBB010000038">
    <property type="protein sequence ID" value="MBR0667617.1"/>
    <property type="molecule type" value="Genomic_DNA"/>
</dbReference>
<dbReference type="SUPFAM" id="SSF52540">
    <property type="entry name" value="P-loop containing nucleoside triphosphate hydrolases"/>
    <property type="match status" value="1"/>
</dbReference>
<dbReference type="RefSeq" id="WP_211855395.1">
    <property type="nucleotide sequence ID" value="NZ_JAAGBB010000038.1"/>
</dbReference>
<reference evidence="4" key="1">
    <citation type="journal article" date="2021" name="Syst. Appl. Microbiol.">
        <title>Roseomonas hellenica sp. nov., isolated from roots of wild-growing Alkanna tinctoria.</title>
        <authorList>
            <person name="Rat A."/>
            <person name="Naranjo H.D."/>
            <person name="Lebbe L."/>
            <person name="Cnockaert M."/>
            <person name="Krigas N."/>
            <person name="Grigoriadou K."/>
            <person name="Maloupa E."/>
            <person name="Willems A."/>
        </authorList>
    </citation>
    <scope>NUCLEOTIDE SEQUENCE [LARGE SCALE GENOMIC DNA]</scope>
    <source>
        <strain evidence="4">LMG 31523</strain>
    </source>
</reference>
<keyword evidence="3" id="KW-0067">ATP-binding</keyword>
<accession>A0ABS5F4W7</accession>
<organism evidence="3 4">
    <name type="scientific">Plastoroseomonas hellenica</name>
    <dbReference type="NCBI Taxonomy" id="2687306"/>
    <lineage>
        <taxon>Bacteria</taxon>
        <taxon>Pseudomonadati</taxon>
        <taxon>Pseudomonadota</taxon>
        <taxon>Alphaproteobacteria</taxon>
        <taxon>Acetobacterales</taxon>
        <taxon>Acetobacteraceae</taxon>
        <taxon>Plastoroseomonas</taxon>
    </lineage>
</organism>
<comment type="caution">
    <text evidence="3">The sequence shown here is derived from an EMBL/GenBank/DDBJ whole genome shotgun (WGS) entry which is preliminary data.</text>
</comment>
<protein>
    <submittedName>
        <fullName evidence="3">Helicase</fullName>
    </submittedName>
</protein>
<dbReference type="Gene3D" id="3.40.50.300">
    <property type="entry name" value="P-loop containing nucleotide triphosphate hydrolases"/>
    <property type="match status" value="1"/>
</dbReference>